<gene>
    <name evidence="9" type="ORF">BJ322DRAFT_1012639</name>
</gene>
<evidence type="ECO:0000256" key="6">
    <source>
        <dbReference type="SAM" id="Coils"/>
    </source>
</evidence>
<keyword evidence="4 6" id="KW-0175">Coiled coil</keyword>
<organism evidence="9 10">
    <name type="scientific">Thelephora terrestris</name>
    <dbReference type="NCBI Taxonomy" id="56493"/>
    <lineage>
        <taxon>Eukaryota</taxon>
        <taxon>Fungi</taxon>
        <taxon>Dikarya</taxon>
        <taxon>Basidiomycota</taxon>
        <taxon>Agaricomycotina</taxon>
        <taxon>Agaricomycetes</taxon>
        <taxon>Thelephorales</taxon>
        <taxon>Thelephoraceae</taxon>
        <taxon>Thelephora</taxon>
    </lineage>
</organism>
<keyword evidence="2" id="KW-0597">Phosphoprotein</keyword>
<comment type="subcellular location">
    <subcellularLocation>
        <location evidence="1">Nucleus</location>
    </subcellularLocation>
</comment>
<proteinExistence type="predicted"/>
<dbReference type="InterPro" id="IPR013180">
    <property type="entry name" value="CTNNBL1_N"/>
</dbReference>
<dbReference type="PANTHER" id="PTHR14978:SF0">
    <property type="entry name" value="BETA-CATENIN-LIKE PROTEIN 1"/>
    <property type="match status" value="1"/>
</dbReference>
<feature type="compositionally biased region" description="Acidic residues" evidence="7">
    <location>
        <begin position="57"/>
        <end position="70"/>
    </location>
</feature>
<feature type="compositionally biased region" description="Basic and acidic residues" evidence="7">
    <location>
        <begin position="29"/>
        <end position="46"/>
    </location>
</feature>
<dbReference type="GO" id="GO:0010467">
    <property type="term" value="P:gene expression"/>
    <property type="evidence" value="ECO:0007669"/>
    <property type="project" value="UniProtKB-ARBA"/>
</dbReference>
<dbReference type="PANTHER" id="PTHR14978">
    <property type="entry name" value="BETA-CATENIN-LIKE PROTEIN 1 NUCLEAR ASSOCIATED PROTEIN"/>
    <property type="match status" value="1"/>
</dbReference>
<dbReference type="AlphaFoldDB" id="A0A9P6H5X6"/>
<feature type="domain" description="Beta-catenin-like protein 1 N-terminal" evidence="8">
    <location>
        <begin position="93"/>
        <end position="205"/>
    </location>
</feature>
<dbReference type="EMBL" id="WIUZ02000017">
    <property type="protein sequence ID" value="KAF9780181.1"/>
    <property type="molecule type" value="Genomic_DNA"/>
</dbReference>
<dbReference type="OrthoDB" id="1898821at2759"/>
<evidence type="ECO:0000256" key="5">
    <source>
        <dbReference type="ARBA" id="ARBA00023242"/>
    </source>
</evidence>
<dbReference type="SUPFAM" id="SSF48371">
    <property type="entry name" value="ARM repeat"/>
    <property type="match status" value="1"/>
</dbReference>
<dbReference type="InterPro" id="IPR039678">
    <property type="entry name" value="CTNNBL1"/>
</dbReference>
<evidence type="ECO:0000313" key="9">
    <source>
        <dbReference type="EMBL" id="KAF9780181.1"/>
    </source>
</evidence>
<evidence type="ECO:0000256" key="7">
    <source>
        <dbReference type="SAM" id="MobiDB-lite"/>
    </source>
</evidence>
<evidence type="ECO:0000256" key="4">
    <source>
        <dbReference type="ARBA" id="ARBA00023054"/>
    </source>
</evidence>
<dbReference type="FunFam" id="1.25.10.10:FF:001136">
    <property type="entry name" value="Beta-catenin-like protein 1"/>
    <property type="match status" value="1"/>
</dbReference>
<feature type="region of interest" description="Disordered" evidence="7">
    <location>
        <begin position="1"/>
        <end position="76"/>
    </location>
</feature>
<dbReference type="Proteomes" id="UP000736335">
    <property type="component" value="Unassembled WGS sequence"/>
</dbReference>
<sequence length="621" mass="69593">MDIDKLFKVPKLPSGSNKRRMPDAPTPDMIKKMRVGEEDTGTRHSDPSPQPPKATVEDVDEDERMEDDEFAPGNDADYFAEEDEEGRFFGGGLTSEQKDILNIFDKAGGEGVQADVEEMNITGIRKLLLRLERAANKNQDQRSKYPDDPTKFIDSEADLDDALRALMPLAQAPILAYPELVRSGSVARLVGLLSHENADIAIDVIDLLHELTDEDNESEEDEDEEQRSAAVKALIEALLENSFLELLVENLNRLNEEEEADRLGVFHVLGILENVLAFNPAISKVLIKKTKTLFWTLNRIQKPAQDDNRGYAAELLSILIQSDRENRLAYGKEDGVEVSLRVLSQFRRRDPAEGEETEFMENVFDALCSALAEPENKKLFLDSEGVDLMVLMTKEKKLARSRAIKALDYAMSGPSGSTACETFVDALGLKSLFSTFMGKVSKKSKGSDPSAAASEETSHTLSVVSSLFTNLPSESPSRIRLLAKFVENNYEKVDKLLEIRESAQRRLEDTEADIERERKEILAEGEGPGEGEEALWYLRRLDGGLFTLQTVDYILAWLTMEDDGILSHIQQMLNRKNKSFHDLVKTLQIYHDNVDEPEPTDESTLSQKDILQNLMAFLSGS</sequence>
<dbReference type="Gene3D" id="1.25.10.10">
    <property type="entry name" value="Leucine-rich Repeat Variant"/>
    <property type="match status" value="1"/>
</dbReference>
<evidence type="ECO:0000313" key="10">
    <source>
        <dbReference type="Proteomes" id="UP000736335"/>
    </source>
</evidence>
<evidence type="ECO:0000256" key="3">
    <source>
        <dbReference type="ARBA" id="ARBA00022737"/>
    </source>
</evidence>
<evidence type="ECO:0000256" key="1">
    <source>
        <dbReference type="ARBA" id="ARBA00004123"/>
    </source>
</evidence>
<comment type="caution">
    <text evidence="9">The sequence shown here is derived from an EMBL/GenBank/DDBJ whole genome shotgun (WGS) entry which is preliminary data.</text>
</comment>
<evidence type="ECO:0000256" key="2">
    <source>
        <dbReference type="ARBA" id="ARBA00022553"/>
    </source>
</evidence>
<name>A0A9P6H5X6_9AGAM</name>
<keyword evidence="5" id="KW-0539">Nucleus</keyword>
<dbReference type="InterPro" id="IPR016024">
    <property type="entry name" value="ARM-type_fold"/>
</dbReference>
<reference evidence="9" key="1">
    <citation type="journal article" date="2020" name="Nat. Commun.">
        <title>Large-scale genome sequencing of mycorrhizal fungi provides insights into the early evolution of symbiotic traits.</title>
        <authorList>
            <person name="Miyauchi S."/>
            <person name="Kiss E."/>
            <person name="Kuo A."/>
            <person name="Drula E."/>
            <person name="Kohler A."/>
            <person name="Sanchez-Garcia M."/>
            <person name="Morin E."/>
            <person name="Andreopoulos B."/>
            <person name="Barry K.W."/>
            <person name="Bonito G."/>
            <person name="Buee M."/>
            <person name="Carver A."/>
            <person name="Chen C."/>
            <person name="Cichocki N."/>
            <person name="Clum A."/>
            <person name="Culley D."/>
            <person name="Crous P.W."/>
            <person name="Fauchery L."/>
            <person name="Girlanda M."/>
            <person name="Hayes R.D."/>
            <person name="Keri Z."/>
            <person name="LaButti K."/>
            <person name="Lipzen A."/>
            <person name="Lombard V."/>
            <person name="Magnuson J."/>
            <person name="Maillard F."/>
            <person name="Murat C."/>
            <person name="Nolan M."/>
            <person name="Ohm R.A."/>
            <person name="Pangilinan J."/>
            <person name="Pereira M.F."/>
            <person name="Perotto S."/>
            <person name="Peter M."/>
            <person name="Pfister S."/>
            <person name="Riley R."/>
            <person name="Sitrit Y."/>
            <person name="Stielow J.B."/>
            <person name="Szollosi G."/>
            <person name="Zifcakova L."/>
            <person name="Stursova M."/>
            <person name="Spatafora J.W."/>
            <person name="Tedersoo L."/>
            <person name="Vaario L.M."/>
            <person name="Yamada A."/>
            <person name="Yan M."/>
            <person name="Wang P."/>
            <person name="Xu J."/>
            <person name="Bruns T."/>
            <person name="Baldrian P."/>
            <person name="Vilgalys R."/>
            <person name="Dunand C."/>
            <person name="Henrissat B."/>
            <person name="Grigoriev I.V."/>
            <person name="Hibbett D."/>
            <person name="Nagy L.G."/>
            <person name="Martin F.M."/>
        </authorList>
    </citation>
    <scope>NUCLEOTIDE SEQUENCE</scope>
    <source>
        <strain evidence="9">UH-Tt-Lm1</strain>
    </source>
</reference>
<dbReference type="InterPro" id="IPR011989">
    <property type="entry name" value="ARM-like"/>
</dbReference>
<evidence type="ECO:0000259" key="8">
    <source>
        <dbReference type="SMART" id="SM01156"/>
    </source>
</evidence>
<reference evidence="9" key="2">
    <citation type="submission" date="2020-11" db="EMBL/GenBank/DDBJ databases">
        <authorList>
            <consortium name="DOE Joint Genome Institute"/>
            <person name="Kuo A."/>
            <person name="Miyauchi S."/>
            <person name="Kiss E."/>
            <person name="Drula E."/>
            <person name="Kohler A."/>
            <person name="Sanchez-Garcia M."/>
            <person name="Andreopoulos B."/>
            <person name="Barry K.W."/>
            <person name="Bonito G."/>
            <person name="Buee M."/>
            <person name="Carver A."/>
            <person name="Chen C."/>
            <person name="Cichocki N."/>
            <person name="Clum A."/>
            <person name="Culley D."/>
            <person name="Crous P.W."/>
            <person name="Fauchery L."/>
            <person name="Girlanda M."/>
            <person name="Hayes R."/>
            <person name="Keri Z."/>
            <person name="Labutti K."/>
            <person name="Lipzen A."/>
            <person name="Lombard V."/>
            <person name="Magnuson J."/>
            <person name="Maillard F."/>
            <person name="Morin E."/>
            <person name="Murat C."/>
            <person name="Nolan M."/>
            <person name="Ohm R."/>
            <person name="Pangilinan J."/>
            <person name="Pereira M."/>
            <person name="Perotto S."/>
            <person name="Peter M."/>
            <person name="Riley R."/>
            <person name="Sitrit Y."/>
            <person name="Stielow B."/>
            <person name="Szollosi G."/>
            <person name="Zifcakova L."/>
            <person name="Stursova M."/>
            <person name="Spatafora J.W."/>
            <person name="Tedersoo L."/>
            <person name="Vaario L.-M."/>
            <person name="Yamada A."/>
            <person name="Yan M."/>
            <person name="Wang P."/>
            <person name="Xu J."/>
            <person name="Bruns T."/>
            <person name="Baldrian P."/>
            <person name="Vilgalys R."/>
            <person name="Henrissat B."/>
            <person name="Grigoriev I.V."/>
            <person name="Hibbett D."/>
            <person name="Nagy L.G."/>
            <person name="Martin F.M."/>
        </authorList>
    </citation>
    <scope>NUCLEOTIDE SEQUENCE</scope>
    <source>
        <strain evidence="9">UH-Tt-Lm1</strain>
    </source>
</reference>
<keyword evidence="3" id="KW-0677">Repeat</keyword>
<keyword evidence="10" id="KW-1185">Reference proteome</keyword>
<feature type="coiled-coil region" evidence="6">
    <location>
        <begin position="493"/>
        <end position="524"/>
    </location>
</feature>
<dbReference type="SMART" id="SM01156">
    <property type="entry name" value="DUF1716"/>
    <property type="match status" value="1"/>
</dbReference>
<dbReference type="GO" id="GO:0005681">
    <property type="term" value="C:spliceosomal complex"/>
    <property type="evidence" value="ECO:0007669"/>
    <property type="project" value="TreeGrafter"/>
</dbReference>
<dbReference type="Pfam" id="PF08216">
    <property type="entry name" value="CTNNBL"/>
    <property type="match status" value="1"/>
</dbReference>
<accession>A0A9P6H5X6</accession>
<protein>
    <submittedName>
        <fullName evidence="9">Catenin-beta-like protein</fullName>
    </submittedName>
</protein>